<reference evidence="2" key="2">
    <citation type="submission" date="2015-06" db="UniProtKB">
        <authorList>
            <consortium name="EnsemblProtists"/>
        </authorList>
    </citation>
    <scope>IDENTIFICATION</scope>
    <source>
        <strain evidence="2">Emoy2</strain>
    </source>
</reference>
<dbReference type="AlphaFoldDB" id="M4BIH1"/>
<organism evidence="2 3">
    <name type="scientific">Hyaloperonospora arabidopsidis (strain Emoy2)</name>
    <name type="common">Downy mildew agent</name>
    <name type="synonym">Peronospora arabidopsidis</name>
    <dbReference type="NCBI Taxonomy" id="559515"/>
    <lineage>
        <taxon>Eukaryota</taxon>
        <taxon>Sar</taxon>
        <taxon>Stramenopiles</taxon>
        <taxon>Oomycota</taxon>
        <taxon>Peronosporomycetes</taxon>
        <taxon>Peronosporales</taxon>
        <taxon>Peronosporaceae</taxon>
        <taxon>Hyaloperonospora</taxon>
    </lineage>
</organism>
<reference evidence="3" key="1">
    <citation type="journal article" date="2010" name="Science">
        <title>Signatures of adaptation to obligate biotrophy in the Hyaloperonospora arabidopsidis genome.</title>
        <authorList>
            <person name="Baxter L."/>
            <person name="Tripathy S."/>
            <person name="Ishaque N."/>
            <person name="Boot N."/>
            <person name="Cabral A."/>
            <person name="Kemen E."/>
            <person name="Thines M."/>
            <person name="Ah-Fong A."/>
            <person name="Anderson R."/>
            <person name="Badejoko W."/>
            <person name="Bittner-Eddy P."/>
            <person name="Boore J.L."/>
            <person name="Chibucos M.C."/>
            <person name="Coates M."/>
            <person name="Dehal P."/>
            <person name="Delehaunty K."/>
            <person name="Dong S."/>
            <person name="Downton P."/>
            <person name="Dumas B."/>
            <person name="Fabro G."/>
            <person name="Fronick C."/>
            <person name="Fuerstenberg S.I."/>
            <person name="Fulton L."/>
            <person name="Gaulin E."/>
            <person name="Govers F."/>
            <person name="Hughes L."/>
            <person name="Humphray S."/>
            <person name="Jiang R.H."/>
            <person name="Judelson H."/>
            <person name="Kamoun S."/>
            <person name="Kyung K."/>
            <person name="Meijer H."/>
            <person name="Minx P."/>
            <person name="Morris P."/>
            <person name="Nelson J."/>
            <person name="Phuntumart V."/>
            <person name="Qutob D."/>
            <person name="Rehmany A."/>
            <person name="Rougon-Cardoso A."/>
            <person name="Ryden P."/>
            <person name="Torto-Alalibo T."/>
            <person name="Studholme D."/>
            <person name="Wang Y."/>
            <person name="Win J."/>
            <person name="Wood J."/>
            <person name="Clifton S.W."/>
            <person name="Rogers J."/>
            <person name="Van den Ackerveken G."/>
            <person name="Jones J.D."/>
            <person name="McDowell J.M."/>
            <person name="Beynon J."/>
            <person name="Tyler B.M."/>
        </authorList>
    </citation>
    <scope>NUCLEOTIDE SEQUENCE [LARGE SCALE GENOMIC DNA]</scope>
    <source>
        <strain evidence="3">Emoy2</strain>
    </source>
</reference>
<dbReference type="EMBL" id="JH598294">
    <property type="status" value="NOT_ANNOTATED_CDS"/>
    <property type="molecule type" value="Genomic_DNA"/>
</dbReference>
<feature type="region of interest" description="Disordered" evidence="1">
    <location>
        <begin position="1"/>
        <end position="20"/>
    </location>
</feature>
<dbReference type="VEuPathDB" id="FungiDB:HpaG806197"/>
<evidence type="ECO:0000256" key="1">
    <source>
        <dbReference type="SAM" id="MobiDB-lite"/>
    </source>
</evidence>
<sequence>MGHCRRDPRPRSNGTQCVSVRGQIRVVNETNAAQSSFPVKSGRADTVKATSP</sequence>
<evidence type="ECO:0000313" key="3">
    <source>
        <dbReference type="Proteomes" id="UP000011713"/>
    </source>
</evidence>
<dbReference type="InParanoid" id="M4BIH1"/>
<dbReference type="Proteomes" id="UP000011713">
    <property type="component" value="Unassembled WGS sequence"/>
</dbReference>
<evidence type="ECO:0000313" key="2">
    <source>
        <dbReference type="EnsemblProtists" id="HpaP806197"/>
    </source>
</evidence>
<name>M4BIH1_HYAAE</name>
<dbReference type="EnsemblProtists" id="HpaT806197">
    <property type="protein sequence ID" value="HpaP806197"/>
    <property type="gene ID" value="HpaG806197"/>
</dbReference>
<protein>
    <submittedName>
        <fullName evidence="2">Uncharacterized protein</fullName>
    </submittedName>
</protein>
<keyword evidence="3" id="KW-1185">Reference proteome</keyword>
<feature type="compositionally biased region" description="Basic and acidic residues" evidence="1">
    <location>
        <begin position="1"/>
        <end position="10"/>
    </location>
</feature>
<proteinExistence type="predicted"/>
<dbReference type="HOGENOM" id="CLU_3091422_0_0_1"/>
<accession>M4BIH1</accession>